<keyword evidence="7 8" id="KW-0472">Membrane</keyword>
<gene>
    <name evidence="8" type="primary">rnfA</name>
    <name evidence="9" type="ORF">C0189_01775</name>
</gene>
<feature type="transmembrane region" description="Helical" evidence="8">
    <location>
        <begin position="108"/>
        <end position="126"/>
    </location>
</feature>
<dbReference type="GO" id="GO:0005886">
    <property type="term" value="C:plasma membrane"/>
    <property type="evidence" value="ECO:0007669"/>
    <property type="project" value="UniProtKB-SubCell"/>
</dbReference>
<name>A0A2J6WF98_9BACT</name>
<dbReference type="GO" id="GO:0022900">
    <property type="term" value="P:electron transport chain"/>
    <property type="evidence" value="ECO:0007669"/>
    <property type="project" value="UniProtKB-UniRule"/>
</dbReference>
<dbReference type="InterPro" id="IPR003667">
    <property type="entry name" value="NqrDE/RnfAE"/>
</dbReference>
<sequence length="196" mass="21322">MSYVENLLKIFVSSTIINNIILIQFLGLCSYIGLTDSLTNSIGMSFAVIFVTVSSSILAWMIDNWILIPTGLQPALQITAFILVIGSFVGLVEIYIKKASPNLYKAMGIYLPLIATNCLILGATFINSMNKYDFVESIVSGFGIAFGYAIAMLLLAGIRERLRNSDVPSFFKGKAIAFMISGILSLAFLGFSGMIK</sequence>
<evidence type="ECO:0000256" key="6">
    <source>
        <dbReference type="ARBA" id="ARBA00022989"/>
    </source>
</evidence>
<dbReference type="RefSeq" id="WP_424586586.1">
    <property type="nucleotide sequence ID" value="NZ_JBNAUB010000005.1"/>
</dbReference>
<feature type="transmembrane region" description="Helical" evidence="8">
    <location>
        <begin position="176"/>
        <end position="195"/>
    </location>
</feature>
<keyword evidence="5 8" id="KW-0249">Electron transport</keyword>
<feature type="transmembrane region" description="Helical" evidence="8">
    <location>
        <begin position="41"/>
        <end position="62"/>
    </location>
</feature>
<evidence type="ECO:0000256" key="4">
    <source>
        <dbReference type="ARBA" id="ARBA00022967"/>
    </source>
</evidence>
<comment type="subunit">
    <text evidence="8">The complex is composed of six subunits: RnfA, RnfB, RnfC, RnfD, RnfE and RnfG.</text>
</comment>
<dbReference type="PANTHER" id="PTHR30335:SF0">
    <property type="entry name" value="ION-TRANSLOCATING OXIDOREDUCTASE COMPLEX SUBUNIT A"/>
    <property type="match status" value="1"/>
</dbReference>
<protein>
    <recommendedName>
        <fullName evidence="8">Ion-translocating oxidoreductase complex subunit A</fullName>
        <ecNumber evidence="8">7.-.-.-</ecNumber>
    </recommendedName>
    <alternativeName>
        <fullName evidence="8">Rnf electron transport complex subunit A</fullName>
    </alternativeName>
</protein>
<keyword evidence="4 8" id="KW-1278">Translocase</keyword>
<evidence type="ECO:0000256" key="1">
    <source>
        <dbReference type="ARBA" id="ARBA00004127"/>
    </source>
</evidence>
<evidence type="ECO:0000256" key="8">
    <source>
        <dbReference type="HAMAP-Rule" id="MF_00459"/>
    </source>
</evidence>
<comment type="function">
    <text evidence="8">Part of a membrane-bound complex that couples electron transfer with translocation of ions across the membrane.</text>
</comment>
<keyword evidence="2 8" id="KW-0813">Transport</keyword>
<organism evidence="9 10">
    <name type="scientific">Caldisericum exile</name>
    <dbReference type="NCBI Taxonomy" id="693075"/>
    <lineage>
        <taxon>Bacteria</taxon>
        <taxon>Pseudomonadati</taxon>
        <taxon>Caldisericota/Cryosericota group</taxon>
        <taxon>Caldisericota</taxon>
        <taxon>Caldisericia</taxon>
        <taxon>Caldisericales</taxon>
        <taxon>Caldisericaceae</taxon>
        <taxon>Caldisericum</taxon>
    </lineage>
</organism>
<feature type="transmembrane region" description="Helical" evidence="8">
    <location>
        <begin position="138"/>
        <end position="156"/>
    </location>
</feature>
<dbReference type="Proteomes" id="UP000237040">
    <property type="component" value="Unassembled WGS sequence"/>
</dbReference>
<dbReference type="EMBL" id="PNIL01000027">
    <property type="protein sequence ID" value="PMP68135.1"/>
    <property type="molecule type" value="Genomic_DNA"/>
</dbReference>
<evidence type="ECO:0000256" key="5">
    <source>
        <dbReference type="ARBA" id="ARBA00022982"/>
    </source>
</evidence>
<evidence type="ECO:0000313" key="10">
    <source>
        <dbReference type="Proteomes" id="UP000237040"/>
    </source>
</evidence>
<keyword evidence="8" id="KW-1003">Cell membrane</keyword>
<accession>A0A2J6WF98</accession>
<dbReference type="PANTHER" id="PTHR30335">
    <property type="entry name" value="INTEGRAL MEMBRANE PROTEIN OF SOXR-REDUCING COMPLEX"/>
    <property type="match status" value="1"/>
</dbReference>
<dbReference type="EC" id="7.-.-.-" evidence="8"/>
<comment type="similarity">
    <text evidence="8">Belongs to the NqrDE/RnfAE family.</text>
</comment>
<evidence type="ECO:0000313" key="9">
    <source>
        <dbReference type="EMBL" id="PMP68135.1"/>
    </source>
</evidence>
<dbReference type="InterPro" id="IPR050133">
    <property type="entry name" value="NqrDE/RnfAE_oxidrdctase"/>
</dbReference>
<comment type="caution">
    <text evidence="9">The sequence shown here is derived from an EMBL/GenBank/DDBJ whole genome shotgun (WGS) entry which is preliminary data.</text>
</comment>
<evidence type="ECO:0000256" key="2">
    <source>
        <dbReference type="ARBA" id="ARBA00022448"/>
    </source>
</evidence>
<dbReference type="PIRSF" id="PIRSF006102">
    <property type="entry name" value="NQR_DE"/>
    <property type="match status" value="1"/>
</dbReference>
<evidence type="ECO:0000256" key="3">
    <source>
        <dbReference type="ARBA" id="ARBA00022692"/>
    </source>
</evidence>
<feature type="transmembrane region" description="Helical" evidence="8">
    <location>
        <begin position="74"/>
        <end position="96"/>
    </location>
</feature>
<feature type="transmembrane region" description="Helical" evidence="8">
    <location>
        <begin position="16"/>
        <end position="34"/>
    </location>
</feature>
<comment type="subcellular location">
    <subcellularLocation>
        <location evidence="8">Cell membrane</location>
        <topology evidence="8">Multi-pass membrane protein</topology>
    </subcellularLocation>
    <subcellularLocation>
        <location evidence="1">Endomembrane system</location>
        <topology evidence="1">Multi-pass membrane protein</topology>
    </subcellularLocation>
</comment>
<dbReference type="Pfam" id="PF02508">
    <property type="entry name" value="Rnf-Nqr"/>
    <property type="match status" value="1"/>
</dbReference>
<dbReference type="AlphaFoldDB" id="A0A2J6WF98"/>
<reference evidence="9 10" key="1">
    <citation type="submission" date="2018-01" db="EMBL/GenBank/DDBJ databases">
        <title>Metagenomic assembled genomes from two thermal pools in the Uzon Caldera, Kamchatka, Russia.</title>
        <authorList>
            <person name="Wilkins L."/>
            <person name="Ettinger C."/>
        </authorList>
    </citation>
    <scope>NUCLEOTIDE SEQUENCE [LARGE SCALE GENOMIC DNA]</scope>
    <source>
        <strain evidence="9">ZAV-07</strain>
    </source>
</reference>
<dbReference type="InterPro" id="IPR011293">
    <property type="entry name" value="Ion_transpt_RnfA/RsxA"/>
</dbReference>
<keyword evidence="3 8" id="KW-0812">Transmembrane</keyword>
<dbReference type="GO" id="GO:0012505">
    <property type="term" value="C:endomembrane system"/>
    <property type="evidence" value="ECO:0007669"/>
    <property type="project" value="UniProtKB-SubCell"/>
</dbReference>
<proteinExistence type="inferred from homology"/>
<evidence type="ECO:0000256" key="7">
    <source>
        <dbReference type="ARBA" id="ARBA00023136"/>
    </source>
</evidence>
<keyword evidence="6 8" id="KW-1133">Transmembrane helix</keyword>
<dbReference type="HAMAP" id="MF_00459">
    <property type="entry name" value="RsxA_RnfA"/>
    <property type="match status" value="1"/>
</dbReference>